<dbReference type="InterPro" id="IPR010071">
    <property type="entry name" value="AA_adenyl_dom"/>
</dbReference>
<dbReference type="Proteomes" id="UP000292345">
    <property type="component" value="Unassembled WGS sequence"/>
</dbReference>
<dbReference type="Gene3D" id="3.30.300.30">
    <property type="match status" value="1"/>
</dbReference>
<evidence type="ECO:0000256" key="1">
    <source>
        <dbReference type="ARBA" id="ARBA00001957"/>
    </source>
</evidence>
<dbReference type="Gene3D" id="3.40.50.12780">
    <property type="entry name" value="N-terminal domain of ligase-like"/>
    <property type="match status" value="1"/>
</dbReference>
<dbReference type="Pfam" id="PF13193">
    <property type="entry name" value="AMP-binding_C"/>
    <property type="match status" value="1"/>
</dbReference>
<evidence type="ECO:0000259" key="5">
    <source>
        <dbReference type="PROSITE" id="PS50075"/>
    </source>
</evidence>
<dbReference type="InterPro" id="IPR036736">
    <property type="entry name" value="ACP-like_sf"/>
</dbReference>
<evidence type="ECO:0000313" key="6">
    <source>
        <dbReference type="EMBL" id="RZM84972.1"/>
    </source>
</evidence>
<dbReference type="Gene3D" id="1.10.1200.10">
    <property type="entry name" value="ACP-like"/>
    <property type="match status" value="1"/>
</dbReference>
<dbReference type="InterPro" id="IPR020459">
    <property type="entry name" value="AMP-binding"/>
</dbReference>
<dbReference type="Gene3D" id="3.30.559.10">
    <property type="entry name" value="Chloramphenicol acetyltransferase-like domain"/>
    <property type="match status" value="1"/>
</dbReference>
<evidence type="ECO:0000256" key="2">
    <source>
        <dbReference type="ARBA" id="ARBA00022450"/>
    </source>
</evidence>
<dbReference type="RefSeq" id="WP_130244026.1">
    <property type="nucleotide sequence ID" value="NZ_PPUZ01000004.1"/>
</dbReference>
<comment type="cofactor">
    <cofactor evidence="1">
        <name>pantetheine 4'-phosphate</name>
        <dbReference type="ChEBI" id="CHEBI:47942"/>
    </cofactor>
</comment>
<accession>A0A4Q7ENB8</accession>
<feature type="domain" description="Carrier" evidence="5">
    <location>
        <begin position="1029"/>
        <end position="1104"/>
    </location>
</feature>
<dbReference type="CDD" id="cd19531">
    <property type="entry name" value="LCL_NRPS-like"/>
    <property type="match status" value="1"/>
</dbReference>
<dbReference type="InterPro" id="IPR025110">
    <property type="entry name" value="AMP-bd_C"/>
</dbReference>
<dbReference type="InterPro" id="IPR044894">
    <property type="entry name" value="TubC_N_sf"/>
</dbReference>
<evidence type="ECO:0000256" key="3">
    <source>
        <dbReference type="ARBA" id="ARBA00022553"/>
    </source>
</evidence>
<dbReference type="InterPro" id="IPR001242">
    <property type="entry name" value="Condensation_dom"/>
</dbReference>
<gene>
    <name evidence="6" type="ORF">C3B51_02260</name>
</gene>
<dbReference type="InterPro" id="IPR020806">
    <property type="entry name" value="PKS_PP-bd"/>
</dbReference>
<evidence type="ECO:0000313" key="7">
    <source>
        <dbReference type="Proteomes" id="UP000292345"/>
    </source>
</evidence>
<dbReference type="Pfam" id="PF00668">
    <property type="entry name" value="Condensation"/>
    <property type="match status" value="1"/>
</dbReference>
<dbReference type="InterPro" id="IPR042099">
    <property type="entry name" value="ANL_N_sf"/>
</dbReference>
<feature type="coiled-coil region" evidence="4">
    <location>
        <begin position="38"/>
        <end position="65"/>
    </location>
</feature>
<dbReference type="AlphaFoldDB" id="A0A4Q7ENB8"/>
<dbReference type="Gene3D" id="3.30.559.30">
    <property type="entry name" value="Nonribosomal peptide synthetase, condensation domain"/>
    <property type="match status" value="1"/>
</dbReference>
<dbReference type="SUPFAM" id="SSF52777">
    <property type="entry name" value="CoA-dependent acyltransferases"/>
    <property type="match status" value="2"/>
</dbReference>
<dbReference type="GO" id="GO:0009366">
    <property type="term" value="C:enterobactin synthetase complex"/>
    <property type="evidence" value="ECO:0007669"/>
    <property type="project" value="TreeGrafter"/>
</dbReference>
<keyword evidence="3" id="KW-0597">Phosphoprotein</keyword>
<dbReference type="PRINTS" id="PR00154">
    <property type="entry name" value="AMPBINDING"/>
</dbReference>
<name>A0A4Q7ENB8_9GAMM</name>
<evidence type="ECO:0000256" key="4">
    <source>
        <dbReference type="SAM" id="Coils"/>
    </source>
</evidence>
<dbReference type="GO" id="GO:0031177">
    <property type="term" value="F:phosphopantetheine binding"/>
    <property type="evidence" value="ECO:0007669"/>
    <property type="project" value="InterPro"/>
</dbReference>
<dbReference type="InterPro" id="IPR045851">
    <property type="entry name" value="AMP-bd_C_sf"/>
</dbReference>
<dbReference type="GO" id="GO:0047527">
    <property type="term" value="F:2,3-dihydroxybenzoate-serine ligase activity"/>
    <property type="evidence" value="ECO:0007669"/>
    <property type="project" value="TreeGrafter"/>
</dbReference>
<dbReference type="PANTHER" id="PTHR45527:SF1">
    <property type="entry name" value="FATTY ACID SYNTHASE"/>
    <property type="match status" value="1"/>
</dbReference>
<dbReference type="Pfam" id="PF00501">
    <property type="entry name" value="AMP-binding"/>
    <property type="match status" value="1"/>
</dbReference>
<dbReference type="InterPro" id="IPR000873">
    <property type="entry name" value="AMP-dep_synth/lig_dom"/>
</dbReference>
<dbReference type="PROSITE" id="PS50075">
    <property type="entry name" value="CARRIER"/>
    <property type="match status" value="1"/>
</dbReference>
<reference evidence="6 7" key="1">
    <citation type="submission" date="2018-01" db="EMBL/GenBank/DDBJ databases">
        <title>Co-occurrence of chitin degradation, pigmentation and bioactivity in marine Pseudoalteromonas.</title>
        <authorList>
            <person name="Paulsen S."/>
            <person name="Gram L."/>
            <person name="Machado H."/>
        </authorList>
    </citation>
    <scope>NUCLEOTIDE SEQUENCE [LARGE SCALE GENOMIC DNA]</scope>
    <source>
        <strain evidence="6 7">S1946</strain>
    </source>
</reference>
<dbReference type="NCBIfam" id="TIGR01733">
    <property type="entry name" value="AA-adenyl-dom"/>
    <property type="match status" value="1"/>
</dbReference>
<dbReference type="Pfam" id="PF18563">
    <property type="entry name" value="TubC_N"/>
    <property type="match status" value="1"/>
</dbReference>
<sequence length="1127" mass="126030">MNTIEIINLCLEQGIQLSVEDGSLQIDAPKQGVSNEMISLLRDNKAELIEMIESFKKKEQGLQRQILKKSEITGPIPLSFAQQRLWVMDRIENGTSQHNMSAPFLLEGELNLAAFEYAIEHIIARHEVLRSVYVENSDGSCEQVVRAHYSSDVPLLDLSGQDKEAAVEQAFKLSAEFAQKPFNLTDDTMLKAMIMKVDEQTHYAAFSMHHIASDGWSIGIFIKEFNELYRAHVTNTTPQLESLEVQYKDFAFWQRDWMQGEVYEREMQYWVDRLEDAPPLHNLPLDNPRPEQRNILGQSVQNVLNKDLTSRLKQFCQANNITLFMALQTLYALTLCKWSNESEIVMGTPVAGRMHQNTEALIGFFLNNLALRTDCSGNPTFAELIAQNRKHILDAFEHQNLPYDALVEEINPERSAAYNSIFQVWFVLQNHESSDFILPDLKMSMCRVEGFIHFDLSLEAIETKGGEIELSWQYQTDLFEHNTICSLSKSFEALLDSALSNSELPIDELSLVNASSETPWDKTLSHDFPANTLVDAFNKQAQLNPDATALTFQGSMMSYKQLNERANQVANYLQSMGVSGNQPVGLCFERGPQMLVALLGILKSGAAYVPLDPSAPEARLNYIANEAGIDVVLASRPLTLDKADSTVLTLDLDAPEAWFTEASSELPASVPGAEDIAYIIYTSGSTGKPKGVAVQHKNLTNLSHAMQHILAERGLDGSYNWLWNAPVVFDASVQAITQLAFGVELHLITEEQRRSTSFLINYIQDNDIELLDTTPSLMSLLLQESKATGIALPSTLIGGEPIDAQLWKDIAAHYQDREAFSLNVYGPTECTVNATFADIDNSTKPTIGSGLPNVQLYVMNDAQQLMPTGAKGELYIGGAGVAAGYFENPELTERAFIEHATLGRLYKTGDIARWMNNGKLEYIGRNDFQIKLRGYRIELEEIECTIKELDIVKDAAVLVVNEQLVAYIVGDEPVQQAALSHMKSRLPTYMVAADIVLLDEMPVTGNGKRDTKQLRALYEETAQQQDYFAPETEMEAKLQGIWQELLGKDQISVEDNFFEVGGHSLMGIRLASACREKLGIELPLKALMEAPTIRGLARQCEWQEKQRQVLAASQHQSSSDPSERIVI</sequence>
<dbReference type="InterPro" id="IPR020845">
    <property type="entry name" value="AMP-binding_CS"/>
</dbReference>
<dbReference type="InterPro" id="IPR023213">
    <property type="entry name" value="CAT-like_dom_sf"/>
</dbReference>
<dbReference type="EMBL" id="PPUZ01000004">
    <property type="protein sequence ID" value="RZM84972.1"/>
    <property type="molecule type" value="Genomic_DNA"/>
</dbReference>
<dbReference type="FunFam" id="3.40.50.980:FF:000001">
    <property type="entry name" value="Non-ribosomal peptide synthetase"/>
    <property type="match status" value="1"/>
</dbReference>
<organism evidence="6 7">
    <name type="scientific">Pseudoalteromonas rubra</name>
    <dbReference type="NCBI Taxonomy" id="43658"/>
    <lineage>
        <taxon>Bacteria</taxon>
        <taxon>Pseudomonadati</taxon>
        <taxon>Pseudomonadota</taxon>
        <taxon>Gammaproteobacteria</taxon>
        <taxon>Alteromonadales</taxon>
        <taxon>Pseudoalteromonadaceae</taxon>
        <taxon>Pseudoalteromonas</taxon>
    </lineage>
</organism>
<dbReference type="CDD" id="cd05930">
    <property type="entry name" value="A_NRPS"/>
    <property type="match status" value="1"/>
</dbReference>
<dbReference type="GO" id="GO:0005829">
    <property type="term" value="C:cytosol"/>
    <property type="evidence" value="ECO:0007669"/>
    <property type="project" value="TreeGrafter"/>
</dbReference>
<protein>
    <submittedName>
        <fullName evidence="6">Non-ribosomal peptide synthetase</fullName>
    </submittedName>
</protein>
<keyword evidence="2" id="KW-0596">Phosphopantetheine</keyword>
<dbReference type="PANTHER" id="PTHR45527">
    <property type="entry name" value="NONRIBOSOMAL PEPTIDE SYNTHETASE"/>
    <property type="match status" value="1"/>
</dbReference>
<dbReference type="Gene3D" id="1.10.10.1830">
    <property type="entry name" value="Non-ribosomal peptide synthase, adenylation domain"/>
    <property type="match status" value="1"/>
</dbReference>
<dbReference type="GO" id="GO:0043041">
    <property type="term" value="P:amino acid activation for nonribosomal peptide biosynthetic process"/>
    <property type="evidence" value="ECO:0007669"/>
    <property type="project" value="TreeGrafter"/>
</dbReference>
<dbReference type="InterPro" id="IPR009081">
    <property type="entry name" value="PP-bd_ACP"/>
</dbReference>
<dbReference type="SUPFAM" id="SSF56801">
    <property type="entry name" value="Acetyl-CoA synthetase-like"/>
    <property type="match status" value="1"/>
</dbReference>
<dbReference type="PROSITE" id="PS00455">
    <property type="entry name" value="AMP_BINDING"/>
    <property type="match status" value="1"/>
</dbReference>
<dbReference type="FunFam" id="1.10.1200.10:FF:000005">
    <property type="entry name" value="Nonribosomal peptide synthetase 1"/>
    <property type="match status" value="1"/>
</dbReference>
<dbReference type="Pfam" id="PF00550">
    <property type="entry name" value="PP-binding"/>
    <property type="match status" value="1"/>
</dbReference>
<keyword evidence="4" id="KW-0175">Coiled coil</keyword>
<comment type="caution">
    <text evidence="6">The sequence shown here is derived from an EMBL/GenBank/DDBJ whole genome shotgun (WGS) entry which is preliminary data.</text>
</comment>
<dbReference type="SMART" id="SM00823">
    <property type="entry name" value="PKS_PP"/>
    <property type="match status" value="1"/>
</dbReference>
<proteinExistence type="predicted"/>
<dbReference type="GO" id="GO:0009239">
    <property type="term" value="P:enterobactin biosynthetic process"/>
    <property type="evidence" value="ECO:0007669"/>
    <property type="project" value="TreeGrafter"/>
</dbReference>
<dbReference type="InterPro" id="IPR041464">
    <property type="entry name" value="TubC_N"/>
</dbReference>
<dbReference type="SUPFAM" id="SSF47336">
    <property type="entry name" value="ACP-like"/>
    <property type="match status" value="1"/>
</dbReference>